<evidence type="ECO:0000313" key="4">
    <source>
        <dbReference type="EMBL" id="MFI6498242.1"/>
    </source>
</evidence>
<proteinExistence type="predicted"/>
<keyword evidence="1 2" id="KW-0238">DNA-binding</keyword>
<evidence type="ECO:0000313" key="5">
    <source>
        <dbReference type="Proteomes" id="UP001612741"/>
    </source>
</evidence>
<dbReference type="InterPro" id="IPR009057">
    <property type="entry name" value="Homeodomain-like_sf"/>
</dbReference>
<dbReference type="PRINTS" id="PR00455">
    <property type="entry name" value="HTHTETR"/>
</dbReference>
<organism evidence="4 5">
    <name type="scientific">Nonomuraea typhae</name>
    <dbReference type="NCBI Taxonomy" id="2603600"/>
    <lineage>
        <taxon>Bacteria</taxon>
        <taxon>Bacillati</taxon>
        <taxon>Actinomycetota</taxon>
        <taxon>Actinomycetes</taxon>
        <taxon>Streptosporangiales</taxon>
        <taxon>Streptosporangiaceae</taxon>
        <taxon>Nonomuraea</taxon>
    </lineage>
</organism>
<dbReference type="Gene3D" id="1.10.357.10">
    <property type="entry name" value="Tetracycline Repressor, domain 2"/>
    <property type="match status" value="1"/>
</dbReference>
<feature type="DNA-binding region" description="H-T-H motif" evidence="2">
    <location>
        <begin position="35"/>
        <end position="54"/>
    </location>
</feature>
<dbReference type="Pfam" id="PF00440">
    <property type="entry name" value="TetR_N"/>
    <property type="match status" value="1"/>
</dbReference>
<keyword evidence="5" id="KW-1185">Reference proteome</keyword>
<dbReference type="Proteomes" id="UP001612741">
    <property type="component" value="Unassembled WGS sequence"/>
</dbReference>
<feature type="domain" description="HTH tetR-type" evidence="3">
    <location>
        <begin position="12"/>
        <end position="72"/>
    </location>
</feature>
<name>A0ABW7YRB4_9ACTN</name>
<protein>
    <submittedName>
        <fullName evidence="4">TetR/AcrR family transcriptional regulator</fullName>
    </submittedName>
</protein>
<dbReference type="InterPro" id="IPR050109">
    <property type="entry name" value="HTH-type_TetR-like_transc_reg"/>
</dbReference>
<sequence length="235" mass="25721">MARPPADPARRRERAHRVLDAAAGLILRWGYDKTTIEDVARAAGVAKGTIYLHWKTRELLFATLLRRERVESLHEVRQAAPRTLHDLVRLMATELQRRPLMRAALLGDSGVLGRLARIKSARAPDPLQIDGLERFFADLVKHGAVRADLTVAEHVSVLTSALFGFLTAERLTPYRLPPDRTAELLADTVHRTLEAGGDLTGEAADAVAGAVTGYVEHALALAESKLDAALEGHLE</sequence>
<reference evidence="4 5" key="1">
    <citation type="submission" date="2024-10" db="EMBL/GenBank/DDBJ databases">
        <title>The Natural Products Discovery Center: Release of the First 8490 Sequenced Strains for Exploring Actinobacteria Biosynthetic Diversity.</title>
        <authorList>
            <person name="Kalkreuter E."/>
            <person name="Kautsar S.A."/>
            <person name="Yang D."/>
            <person name="Bader C.D."/>
            <person name="Teijaro C.N."/>
            <person name="Fluegel L."/>
            <person name="Davis C.M."/>
            <person name="Simpson J.R."/>
            <person name="Lauterbach L."/>
            <person name="Steele A.D."/>
            <person name="Gui C."/>
            <person name="Meng S."/>
            <person name="Li G."/>
            <person name="Viehrig K."/>
            <person name="Ye F."/>
            <person name="Su P."/>
            <person name="Kiefer A.F."/>
            <person name="Nichols A."/>
            <person name="Cepeda A.J."/>
            <person name="Yan W."/>
            <person name="Fan B."/>
            <person name="Jiang Y."/>
            <person name="Adhikari A."/>
            <person name="Zheng C.-J."/>
            <person name="Schuster L."/>
            <person name="Cowan T.M."/>
            <person name="Smanski M.J."/>
            <person name="Chevrette M.G."/>
            <person name="De Carvalho L.P.S."/>
            <person name="Shen B."/>
        </authorList>
    </citation>
    <scope>NUCLEOTIDE SEQUENCE [LARGE SCALE GENOMIC DNA]</scope>
    <source>
        <strain evidence="4 5">NPDC050545</strain>
    </source>
</reference>
<comment type="caution">
    <text evidence="4">The sequence shown here is derived from an EMBL/GenBank/DDBJ whole genome shotgun (WGS) entry which is preliminary data.</text>
</comment>
<dbReference type="PROSITE" id="PS50977">
    <property type="entry name" value="HTH_TETR_2"/>
    <property type="match status" value="1"/>
</dbReference>
<dbReference type="InterPro" id="IPR001647">
    <property type="entry name" value="HTH_TetR"/>
</dbReference>
<evidence type="ECO:0000256" key="1">
    <source>
        <dbReference type="ARBA" id="ARBA00023125"/>
    </source>
</evidence>
<dbReference type="EMBL" id="JBITGY010000003">
    <property type="protein sequence ID" value="MFI6498242.1"/>
    <property type="molecule type" value="Genomic_DNA"/>
</dbReference>
<dbReference type="RefSeq" id="WP_397081498.1">
    <property type="nucleotide sequence ID" value="NZ_JBITGY010000003.1"/>
</dbReference>
<accession>A0ABW7YRB4</accession>
<gene>
    <name evidence="4" type="ORF">ACIBG2_12685</name>
</gene>
<evidence type="ECO:0000259" key="3">
    <source>
        <dbReference type="PROSITE" id="PS50977"/>
    </source>
</evidence>
<dbReference type="PANTHER" id="PTHR30055">
    <property type="entry name" value="HTH-TYPE TRANSCRIPTIONAL REGULATOR RUTR"/>
    <property type="match status" value="1"/>
</dbReference>
<evidence type="ECO:0000256" key="2">
    <source>
        <dbReference type="PROSITE-ProRule" id="PRU00335"/>
    </source>
</evidence>
<dbReference type="PANTHER" id="PTHR30055:SF226">
    <property type="entry name" value="HTH-TYPE TRANSCRIPTIONAL REGULATOR PKSA"/>
    <property type="match status" value="1"/>
</dbReference>
<dbReference type="SUPFAM" id="SSF46689">
    <property type="entry name" value="Homeodomain-like"/>
    <property type="match status" value="1"/>
</dbReference>